<name>A0ABU6S2Y6_9FABA</name>
<reference evidence="1 2" key="1">
    <citation type="journal article" date="2023" name="Plants (Basel)">
        <title>Bridging the Gap: Combining Genomics and Transcriptomics Approaches to Understand Stylosanthes scabra, an Orphan Legume from the Brazilian Caatinga.</title>
        <authorList>
            <person name="Ferreira-Neto J.R.C."/>
            <person name="da Silva M.D."/>
            <person name="Binneck E."/>
            <person name="de Melo N.F."/>
            <person name="da Silva R.H."/>
            <person name="de Melo A.L.T.M."/>
            <person name="Pandolfi V."/>
            <person name="Bustamante F.O."/>
            <person name="Brasileiro-Vidal A.C."/>
            <person name="Benko-Iseppon A.M."/>
        </authorList>
    </citation>
    <scope>NUCLEOTIDE SEQUENCE [LARGE SCALE GENOMIC DNA]</scope>
    <source>
        <tissue evidence="1">Leaves</tissue>
    </source>
</reference>
<proteinExistence type="predicted"/>
<dbReference type="Proteomes" id="UP001341840">
    <property type="component" value="Unassembled WGS sequence"/>
</dbReference>
<sequence>MKTLVSCSAKSPGRSYSTETEYLFRHRVRRRSLNRFSSPPTVAVLPLPVDNRHCRPCQGPNLGHRWTTKNRV</sequence>
<gene>
    <name evidence="1" type="ORF">PIB30_003812</name>
</gene>
<dbReference type="EMBL" id="JASCZI010060422">
    <property type="protein sequence ID" value="MED6130792.1"/>
    <property type="molecule type" value="Genomic_DNA"/>
</dbReference>
<evidence type="ECO:0000313" key="1">
    <source>
        <dbReference type="EMBL" id="MED6130792.1"/>
    </source>
</evidence>
<comment type="caution">
    <text evidence="1">The sequence shown here is derived from an EMBL/GenBank/DDBJ whole genome shotgun (WGS) entry which is preliminary data.</text>
</comment>
<accession>A0ABU6S2Y6</accession>
<evidence type="ECO:0000313" key="2">
    <source>
        <dbReference type="Proteomes" id="UP001341840"/>
    </source>
</evidence>
<organism evidence="1 2">
    <name type="scientific">Stylosanthes scabra</name>
    <dbReference type="NCBI Taxonomy" id="79078"/>
    <lineage>
        <taxon>Eukaryota</taxon>
        <taxon>Viridiplantae</taxon>
        <taxon>Streptophyta</taxon>
        <taxon>Embryophyta</taxon>
        <taxon>Tracheophyta</taxon>
        <taxon>Spermatophyta</taxon>
        <taxon>Magnoliopsida</taxon>
        <taxon>eudicotyledons</taxon>
        <taxon>Gunneridae</taxon>
        <taxon>Pentapetalae</taxon>
        <taxon>rosids</taxon>
        <taxon>fabids</taxon>
        <taxon>Fabales</taxon>
        <taxon>Fabaceae</taxon>
        <taxon>Papilionoideae</taxon>
        <taxon>50 kb inversion clade</taxon>
        <taxon>dalbergioids sensu lato</taxon>
        <taxon>Dalbergieae</taxon>
        <taxon>Pterocarpus clade</taxon>
        <taxon>Stylosanthes</taxon>
    </lineage>
</organism>
<keyword evidence="2" id="KW-1185">Reference proteome</keyword>
<protein>
    <submittedName>
        <fullName evidence="1">Uncharacterized protein</fullName>
    </submittedName>
</protein>